<sequence>MSKKLIILNALCLLFVIQFLMTTDFNNMSSLDYVYTVISVFWLIVLVAFFVIKQIGKGK</sequence>
<gene>
    <name evidence="2" type="ORF">DeepPurple_gp017</name>
</gene>
<keyword evidence="1" id="KW-1133">Transmembrane helix</keyword>
<evidence type="ECO:0000313" key="3">
    <source>
        <dbReference type="Proteomes" id="UP000225583"/>
    </source>
</evidence>
<dbReference type="EMBL" id="MF176161">
    <property type="protein sequence ID" value="ARW58268.1"/>
    <property type="molecule type" value="Genomic_DNA"/>
</dbReference>
<keyword evidence="1" id="KW-0812">Transmembrane</keyword>
<protein>
    <submittedName>
        <fullName evidence="2">Uncharacterized protein</fullName>
    </submittedName>
</protein>
<reference evidence="2 3" key="1">
    <citation type="submission" date="2017-05" db="EMBL/GenBank/DDBJ databases">
        <title>Complete Genome Sequence of Bacteriophage Deep-Purple infecting emetic Bacillus cereus.</title>
        <authorList>
            <person name="Hock L."/>
            <person name="Gillis A."/>
            <person name="Mahillon J."/>
        </authorList>
    </citation>
    <scope>NUCLEOTIDE SEQUENCE [LARGE SCALE GENOMIC DNA]</scope>
</reference>
<name>A0A1Z1LZM1_9CAUD</name>
<feature type="transmembrane region" description="Helical" evidence="1">
    <location>
        <begin position="33"/>
        <end position="52"/>
    </location>
</feature>
<evidence type="ECO:0000256" key="1">
    <source>
        <dbReference type="SAM" id="Phobius"/>
    </source>
</evidence>
<accession>A0A1Z1LZM1</accession>
<evidence type="ECO:0000313" key="2">
    <source>
        <dbReference type="EMBL" id="ARW58268.1"/>
    </source>
</evidence>
<organism evidence="2 3">
    <name type="scientific">Bacillus phage Deep-Purple</name>
    <dbReference type="NCBI Taxonomy" id="1873341"/>
    <lineage>
        <taxon>Viruses</taxon>
        <taxon>Duplodnaviria</taxon>
        <taxon>Heunggongvirae</taxon>
        <taxon>Uroviricota</taxon>
        <taxon>Caudoviricetes</taxon>
        <taxon>Deurplevirus</taxon>
        <taxon>Deurplevirus deeppurple</taxon>
    </lineage>
</organism>
<dbReference type="Proteomes" id="UP000225583">
    <property type="component" value="Segment"/>
</dbReference>
<keyword evidence="3" id="KW-1185">Reference proteome</keyword>
<keyword evidence="1" id="KW-0472">Membrane</keyword>
<feature type="transmembrane region" description="Helical" evidence="1">
    <location>
        <begin position="5"/>
        <end position="21"/>
    </location>
</feature>
<proteinExistence type="predicted"/>